<dbReference type="InterPro" id="IPR015940">
    <property type="entry name" value="UBA"/>
</dbReference>
<dbReference type="PROSITE" id="PS50115">
    <property type="entry name" value="ARFGAP"/>
    <property type="match status" value="1"/>
</dbReference>
<accession>A0ABQ7ITA2</accession>
<dbReference type="InterPro" id="IPR051718">
    <property type="entry name" value="ARF_GTPase-activating"/>
</dbReference>
<dbReference type="PRINTS" id="PR00405">
    <property type="entry name" value="REVINTRACTNG"/>
</dbReference>
<keyword evidence="6" id="KW-1185">Reference proteome</keyword>
<dbReference type="SUPFAM" id="SSF46934">
    <property type="entry name" value="UBA-like"/>
    <property type="match status" value="1"/>
</dbReference>
<comment type="caution">
    <text evidence="5">The sequence shown here is derived from an EMBL/GenBank/DDBJ whole genome shotgun (WGS) entry which is preliminary data.</text>
</comment>
<dbReference type="CDD" id="cd08204">
    <property type="entry name" value="ArfGap"/>
    <property type="match status" value="1"/>
</dbReference>
<evidence type="ECO:0000256" key="2">
    <source>
        <dbReference type="SAM" id="MobiDB-lite"/>
    </source>
</evidence>
<feature type="domain" description="UBA" evidence="3">
    <location>
        <begin position="206"/>
        <end position="248"/>
    </location>
</feature>
<gene>
    <name evidence="5" type="ORF">EAE98_003231</name>
</gene>
<feature type="compositionally biased region" description="Polar residues" evidence="2">
    <location>
        <begin position="644"/>
        <end position="653"/>
    </location>
</feature>
<keyword evidence="1" id="KW-0863">Zinc-finger</keyword>
<sequence>MSGILSKRQLARNEQALQELVKLPGNNVCADCQARNPGWASWSLGIFLCMRCAALHRKLGTHITKVKSLSMDSWSKDQVDYMKKTGNVASNRIYNPKNTRPPIPIDADEADSAMERFIRQKYANGPPAQRRNNTGSSSSDDHPPPLPPKNGTKFGFRSASSIFPLSSKAKKDNADAQAEFDHYSQAPSPPRKNKHSRIFGTSLDATDDLESKLAKLRDMGFRDEKRNKDVLKGLSGNLEKSIETLVRLGEGGSSARTASSINSSGPRTPASPPGLSFERPQATSPTISSASNNPFDRLDNPVFPQAQSTQSTGSMAQGQNQMMEGNPYQNIASTNPFGLMPSQSQLNLNQAFQNMSVSSSQPLFPHHTGGLPGSQPPPVQQLYQQSMTPPVPSLPQHHYAPVIYENPGQQPQLQQNDRNNLNTNPFMQQASPQPVVNTNLQSNPYMQQSVMKQPIFASPVTQTSQQQYPPGSYNMGMQNPPQQMNPFFNQASQQQQVQQQQQQQQVQQQQVQQQQVQQQQVQQQQIQQQQQQQQRSQLQYGYQQQQQPQSQYQQPQVQPQQAQYDQYRQQTYPMMPQQTGRLVDKRSILDLYNYPQLAPTQIQQQQQPEPMQQQAPQVVEMPQPNGQIPGGSNNPFMSNVAAAPTTSNGSGRQISRESMMIDAGSWQNGRHSPDAWGQISGRR</sequence>
<dbReference type="PANTHER" id="PTHR45705:SF7">
    <property type="entry name" value="ACTIVATING PROTEIN FOR ARF, PUTATIVE (AFU_ORTHOLOGUE AFUA_4G09120)-RELATED"/>
    <property type="match status" value="1"/>
</dbReference>
<dbReference type="InterPro" id="IPR009060">
    <property type="entry name" value="UBA-like_sf"/>
</dbReference>
<evidence type="ECO:0000259" key="3">
    <source>
        <dbReference type="PROSITE" id="PS50030"/>
    </source>
</evidence>
<dbReference type="PANTHER" id="PTHR45705">
    <property type="entry name" value="FI20236P1"/>
    <property type="match status" value="1"/>
</dbReference>
<reference evidence="5 6" key="1">
    <citation type="journal article" date="2020" name="Genome Biol. Evol.">
        <title>Comparative genomics of Sclerotiniaceae.</title>
        <authorList>
            <person name="Valero Jimenez C.A."/>
            <person name="Steentjes M."/>
            <person name="Scholten O.E."/>
            <person name="Van Kan J.A.L."/>
        </authorList>
    </citation>
    <scope>NUCLEOTIDE SEQUENCE [LARGE SCALE GENOMIC DNA]</scope>
    <source>
        <strain evidence="5 6">B1</strain>
    </source>
</reference>
<evidence type="ECO:0000259" key="4">
    <source>
        <dbReference type="PROSITE" id="PS50115"/>
    </source>
</evidence>
<feature type="domain" description="Arf-GAP" evidence="4">
    <location>
        <begin position="14"/>
        <end position="122"/>
    </location>
</feature>
<feature type="region of interest" description="Disordered" evidence="2">
    <location>
        <begin position="628"/>
        <end position="683"/>
    </location>
</feature>
<feature type="compositionally biased region" description="Polar residues" evidence="2">
    <location>
        <begin position="460"/>
        <end position="489"/>
    </location>
</feature>
<protein>
    <recommendedName>
        <fullName evidence="7">Arf-GAP domain-containing protein</fullName>
    </recommendedName>
</protein>
<evidence type="ECO:0000313" key="5">
    <source>
        <dbReference type="EMBL" id="KAF7933522.1"/>
    </source>
</evidence>
<dbReference type="InterPro" id="IPR037278">
    <property type="entry name" value="ARFGAP/RecO"/>
</dbReference>
<feature type="region of interest" description="Disordered" evidence="2">
    <location>
        <begin position="249"/>
        <end position="328"/>
    </location>
</feature>
<dbReference type="InterPro" id="IPR001164">
    <property type="entry name" value="ArfGAP_dom"/>
</dbReference>
<feature type="region of interest" description="Disordered" evidence="2">
    <location>
        <begin position="121"/>
        <end position="197"/>
    </location>
</feature>
<dbReference type="Gene3D" id="1.10.8.10">
    <property type="entry name" value="DNA helicase RuvA subunit, C-terminal domain"/>
    <property type="match status" value="1"/>
</dbReference>
<keyword evidence="1" id="KW-0479">Metal-binding</keyword>
<evidence type="ECO:0000313" key="6">
    <source>
        <dbReference type="Proteomes" id="UP000783213"/>
    </source>
</evidence>
<dbReference type="RefSeq" id="XP_038812315.1">
    <property type="nucleotide sequence ID" value="XM_038950851.1"/>
</dbReference>
<feature type="compositionally biased region" description="Low complexity" evidence="2">
    <location>
        <begin position="253"/>
        <end position="264"/>
    </location>
</feature>
<dbReference type="SMART" id="SM00105">
    <property type="entry name" value="ArfGap"/>
    <property type="match status" value="1"/>
</dbReference>
<dbReference type="Proteomes" id="UP000783213">
    <property type="component" value="Unassembled WGS sequence"/>
</dbReference>
<proteinExistence type="predicted"/>
<keyword evidence="1" id="KW-0862">Zinc</keyword>
<dbReference type="Gene3D" id="1.10.220.150">
    <property type="entry name" value="Arf GTPase activating protein"/>
    <property type="match status" value="1"/>
</dbReference>
<organism evidence="5 6">
    <name type="scientific">Botrytis deweyae</name>
    <dbReference type="NCBI Taxonomy" id="2478750"/>
    <lineage>
        <taxon>Eukaryota</taxon>
        <taxon>Fungi</taxon>
        <taxon>Dikarya</taxon>
        <taxon>Ascomycota</taxon>
        <taxon>Pezizomycotina</taxon>
        <taxon>Leotiomycetes</taxon>
        <taxon>Helotiales</taxon>
        <taxon>Sclerotiniaceae</taxon>
        <taxon>Botrytis</taxon>
    </lineage>
</organism>
<dbReference type="SUPFAM" id="SSF57863">
    <property type="entry name" value="ArfGap/RecO-like zinc finger"/>
    <property type="match status" value="1"/>
</dbReference>
<dbReference type="InterPro" id="IPR038508">
    <property type="entry name" value="ArfGAP_dom_sf"/>
</dbReference>
<dbReference type="PROSITE" id="PS50030">
    <property type="entry name" value="UBA"/>
    <property type="match status" value="1"/>
</dbReference>
<name>A0ABQ7ITA2_9HELO</name>
<dbReference type="Pfam" id="PF01412">
    <property type="entry name" value="ArfGap"/>
    <property type="match status" value="1"/>
</dbReference>
<evidence type="ECO:0000256" key="1">
    <source>
        <dbReference type="PROSITE-ProRule" id="PRU00288"/>
    </source>
</evidence>
<feature type="compositionally biased region" description="Polar residues" evidence="2">
    <location>
        <begin position="281"/>
        <end position="294"/>
    </location>
</feature>
<feature type="compositionally biased region" description="Basic and acidic residues" evidence="2">
    <location>
        <begin position="169"/>
        <end position="182"/>
    </location>
</feature>
<evidence type="ECO:0008006" key="7">
    <source>
        <dbReference type="Google" id="ProtNLM"/>
    </source>
</evidence>
<dbReference type="GeneID" id="62230005"/>
<feature type="region of interest" description="Disordered" evidence="2">
    <location>
        <begin position="545"/>
        <end position="564"/>
    </location>
</feature>
<feature type="region of interest" description="Disordered" evidence="2">
    <location>
        <begin position="408"/>
        <end position="431"/>
    </location>
</feature>
<feature type="region of interest" description="Disordered" evidence="2">
    <location>
        <begin position="460"/>
        <end position="493"/>
    </location>
</feature>
<feature type="compositionally biased region" description="Polar residues" evidence="2">
    <location>
        <begin position="305"/>
        <end position="328"/>
    </location>
</feature>
<dbReference type="EMBL" id="RCSX01000006">
    <property type="protein sequence ID" value="KAF7933522.1"/>
    <property type="molecule type" value="Genomic_DNA"/>
</dbReference>